<keyword evidence="5" id="KW-1185">Reference proteome</keyword>
<dbReference type="GO" id="GO:0046854">
    <property type="term" value="P:phosphatidylinositol phosphate biosynthetic process"/>
    <property type="evidence" value="ECO:0007669"/>
    <property type="project" value="TreeGrafter"/>
</dbReference>
<feature type="domain" description="PIPK" evidence="3">
    <location>
        <begin position="315"/>
        <end position="658"/>
    </location>
</feature>
<evidence type="ECO:0000259" key="3">
    <source>
        <dbReference type="PROSITE" id="PS51455"/>
    </source>
</evidence>
<keyword evidence="1" id="KW-0418">Kinase</keyword>
<sequence>MTKLYKMCIYSSVGLASFLAGIVIIYAYLKIRGLRKHPGMLILWQCVAQTIIDGQWAYTAFYYWITGSEPSDIACQIQGLISLYCFIMSWNYSLCLSIEVLLTIRTPTKRNYSKLAPIYHFICNAFALAILIATLVTEAAGKSATGSCFIREGTWAVKLMVVPFAIYFPFSIFTVVYSCIEIQRSRSERLRNFLLKHCLFLVVYTLFWIPISLHIEITDDTGDNLGCFLYISIFCASASGLAINTVRLSDPVFIRYIKRKLGGLHFRHAPDLVTSILTDTQQGESGMSMVETTRMSFYESSYTHVFNTIFADTVLNMLMAFNVVFKKSNKEIDRVNFERKDSWSVDFYKQFYVYEINPDDIFRLGLDEVISVHFKKFYCKVTEWAPLVFRNLRYVEGITDDDLLRSFDVALNLPAIKKNTGNRGGRSSAFFYFSYDKKYFIKTISKQEQKVLLSLLLPEYHTHITTHPNSLIARTLGFFSLKVQGIHLRLLLMQNIFPLNSHKIAFDLKGSRLDRQSIKHSGVMSTKDLIGDCIYKDLDFLHTQKYVYLPYDDALFLKQRIYDDVQLFSKLNIMDYSLLLGIAEDPVKDWRYFMQAATSEYESGYIMGIIDYLQIYNKAKKFETFSKNLRIGIKKHEISSICSEEYRDRFLKFLDSIVSMEPNENKNSLISEITFCLCVINN</sequence>
<dbReference type="EMBL" id="CAJZBQ010000013">
    <property type="protein sequence ID" value="CAG9314984.1"/>
    <property type="molecule type" value="Genomic_DNA"/>
</dbReference>
<keyword evidence="2" id="KW-1133">Transmembrane helix</keyword>
<feature type="transmembrane region" description="Helical" evidence="2">
    <location>
        <begin position="229"/>
        <end position="249"/>
    </location>
</feature>
<dbReference type="PANTHER" id="PTHR23086:SF8">
    <property type="entry name" value="PHOSPHATIDYLINOSITOL 5-PHOSPHATE 4-KINASE, ISOFORM A"/>
    <property type="match status" value="1"/>
</dbReference>
<keyword evidence="2" id="KW-0472">Membrane</keyword>
<feature type="transmembrane region" description="Helical" evidence="2">
    <location>
        <begin position="304"/>
        <end position="325"/>
    </location>
</feature>
<name>A0AAU9IS47_9CILI</name>
<keyword evidence="1" id="KW-0808">Transferase</keyword>
<dbReference type="Gene3D" id="3.30.800.10">
    <property type="entry name" value="Phosphatidylinositol Phosphate Kinase II Beta"/>
    <property type="match status" value="1"/>
</dbReference>
<dbReference type="CDD" id="cd00139">
    <property type="entry name" value="PIPKc"/>
    <property type="match status" value="1"/>
</dbReference>
<dbReference type="PROSITE" id="PS51455">
    <property type="entry name" value="PIPK"/>
    <property type="match status" value="1"/>
</dbReference>
<keyword evidence="2" id="KW-0812">Transmembrane</keyword>
<feature type="transmembrane region" description="Helical" evidence="2">
    <location>
        <begin position="155"/>
        <end position="177"/>
    </location>
</feature>
<feature type="transmembrane region" description="Helical" evidence="2">
    <location>
        <begin position="116"/>
        <end position="135"/>
    </location>
</feature>
<evidence type="ECO:0000256" key="2">
    <source>
        <dbReference type="SAM" id="Phobius"/>
    </source>
</evidence>
<dbReference type="Pfam" id="PF01504">
    <property type="entry name" value="PIP5K"/>
    <property type="match status" value="2"/>
</dbReference>
<accession>A0AAU9IS47</accession>
<dbReference type="PANTHER" id="PTHR23086">
    <property type="entry name" value="PHOSPHATIDYLINOSITOL-4-PHOSPHATE 5-KINASE"/>
    <property type="match status" value="1"/>
</dbReference>
<dbReference type="Proteomes" id="UP001162131">
    <property type="component" value="Unassembled WGS sequence"/>
</dbReference>
<evidence type="ECO:0000256" key="1">
    <source>
        <dbReference type="PROSITE-ProRule" id="PRU00781"/>
    </source>
</evidence>
<proteinExistence type="predicted"/>
<dbReference type="SMART" id="SM00330">
    <property type="entry name" value="PIPKc"/>
    <property type="match status" value="1"/>
</dbReference>
<evidence type="ECO:0000313" key="4">
    <source>
        <dbReference type="EMBL" id="CAG9314984.1"/>
    </source>
</evidence>
<dbReference type="Gene3D" id="1.20.1070.10">
    <property type="entry name" value="Rhodopsin 7-helix transmembrane proteins"/>
    <property type="match status" value="1"/>
</dbReference>
<evidence type="ECO:0000313" key="5">
    <source>
        <dbReference type="Proteomes" id="UP001162131"/>
    </source>
</evidence>
<dbReference type="AlphaFoldDB" id="A0AAU9IS47"/>
<comment type="caution">
    <text evidence="4">The sequence shown here is derived from an EMBL/GenBank/DDBJ whole genome shotgun (WGS) entry which is preliminary data.</text>
</comment>
<gene>
    <name evidence="4" type="ORF">BSTOLATCC_MIC12762</name>
</gene>
<dbReference type="SUPFAM" id="SSF81321">
    <property type="entry name" value="Family A G protein-coupled receptor-like"/>
    <property type="match status" value="1"/>
</dbReference>
<keyword evidence="1" id="KW-0547">Nucleotide-binding</keyword>
<organism evidence="4 5">
    <name type="scientific">Blepharisma stoltei</name>
    <dbReference type="NCBI Taxonomy" id="1481888"/>
    <lineage>
        <taxon>Eukaryota</taxon>
        <taxon>Sar</taxon>
        <taxon>Alveolata</taxon>
        <taxon>Ciliophora</taxon>
        <taxon>Postciliodesmatophora</taxon>
        <taxon>Heterotrichea</taxon>
        <taxon>Heterotrichida</taxon>
        <taxon>Blepharismidae</taxon>
        <taxon>Blepharisma</taxon>
    </lineage>
</organism>
<dbReference type="GO" id="GO:0016308">
    <property type="term" value="F:1-phosphatidylinositol-4-phosphate 5-kinase activity"/>
    <property type="evidence" value="ECO:0007669"/>
    <property type="project" value="TreeGrafter"/>
</dbReference>
<dbReference type="InterPro" id="IPR027484">
    <property type="entry name" value="PInositol-4-P-5-kinase_N"/>
</dbReference>
<feature type="transmembrane region" description="Helical" evidence="2">
    <location>
        <begin position="198"/>
        <end position="217"/>
    </location>
</feature>
<protein>
    <recommendedName>
        <fullName evidence="3">PIPK domain-containing protein</fullName>
    </recommendedName>
</protein>
<dbReference type="InterPro" id="IPR023610">
    <property type="entry name" value="PInositol-4/5-P-5/4-kinase"/>
</dbReference>
<dbReference type="InterPro" id="IPR002498">
    <property type="entry name" value="PInositol-4-P-4/5-kinase_core"/>
</dbReference>
<dbReference type="SUPFAM" id="SSF56104">
    <property type="entry name" value="SAICAR synthase-like"/>
    <property type="match status" value="1"/>
</dbReference>
<dbReference type="InterPro" id="IPR027483">
    <property type="entry name" value="PInositol-4-P-4/5-kinase_C_sf"/>
</dbReference>
<dbReference type="GO" id="GO:0005524">
    <property type="term" value="F:ATP binding"/>
    <property type="evidence" value="ECO:0007669"/>
    <property type="project" value="UniProtKB-UniRule"/>
</dbReference>
<dbReference type="Gene3D" id="3.30.810.10">
    <property type="entry name" value="2-Layer Sandwich"/>
    <property type="match status" value="1"/>
</dbReference>
<feature type="transmembrane region" description="Helical" evidence="2">
    <location>
        <begin position="12"/>
        <end position="29"/>
    </location>
</feature>
<dbReference type="GO" id="GO:0005886">
    <property type="term" value="C:plasma membrane"/>
    <property type="evidence" value="ECO:0007669"/>
    <property type="project" value="TreeGrafter"/>
</dbReference>
<keyword evidence="1" id="KW-0067">ATP-binding</keyword>
<reference evidence="4" key="1">
    <citation type="submission" date="2021-09" db="EMBL/GenBank/DDBJ databases">
        <authorList>
            <consortium name="AG Swart"/>
            <person name="Singh M."/>
            <person name="Singh A."/>
            <person name="Seah K."/>
            <person name="Emmerich C."/>
        </authorList>
    </citation>
    <scope>NUCLEOTIDE SEQUENCE</scope>
    <source>
        <strain evidence="4">ATCC30299</strain>
    </source>
</reference>
<feature type="transmembrane region" description="Helical" evidence="2">
    <location>
        <begin position="77"/>
        <end position="104"/>
    </location>
</feature>